<accession>A0A0K9PEV9</accession>
<dbReference type="AlphaFoldDB" id="A0A0K9PEV9"/>
<proteinExistence type="predicted"/>
<keyword evidence="1" id="KW-0862">Zinc</keyword>
<dbReference type="GO" id="GO:0008270">
    <property type="term" value="F:zinc ion binding"/>
    <property type="evidence" value="ECO:0007669"/>
    <property type="project" value="UniProtKB-KW"/>
</dbReference>
<sequence length="423" mass="46854">MGNKLGRKRHMVDDKYTKPQGLYQNNDVNQKKLRKLILGSKLAPCYSGYDDSSAVHDLEECPICFLHYPSLNRSTCCMKGICTECFLQMQPPHSSRPTQCPFCKTSNYAVEYKGMKSKEERGKEQLEEQRVIEAKIRMQQKEYQEQEKNLQKRQEVHPSNMLTVPGEIEYRDPSNNSCSVIADEQLDQQVSLADIETPMNHRNYEFDTDLEEIMIMEAITLSMQEHNNSHRDSVTKGSASSAPSPSEDSTVHMMTQGEMPSTGGLAYGDPTTVGVNQLVSHGPLNSDDVSSSFSLTTSPHLFCFPTANENSVGDITQMNWIEALRAIDRKQHVDDDGSGMTEAGASYSSSGVVPGSIPTEASPLHVGSIPTEASPSHVGASIIPSEYFSRQSFEEQMMLAIALSLADSHPSQVNREQIGSSNK</sequence>
<evidence type="ECO:0000313" key="5">
    <source>
        <dbReference type="EMBL" id="KMZ66777.1"/>
    </source>
</evidence>
<dbReference type="EMBL" id="LFYR01000957">
    <property type="protein sequence ID" value="KMZ66777.1"/>
    <property type="molecule type" value="Genomic_DNA"/>
</dbReference>
<name>A0A0K9PEV9_ZOSMR</name>
<dbReference type="InterPro" id="IPR001841">
    <property type="entry name" value="Znf_RING"/>
</dbReference>
<keyword evidence="1" id="KW-0863">Zinc-finger</keyword>
<dbReference type="PROSITE" id="PS50089">
    <property type="entry name" value="ZF_RING_2"/>
    <property type="match status" value="1"/>
</dbReference>
<reference evidence="6" key="1">
    <citation type="journal article" date="2016" name="Nature">
        <title>The genome of the seagrass Zostera marina reveals angiosperm adaptation to the sea.</title>
        <authorList>
            <person name="Olsen J.L."/>
            <person name="Rouze P."/>
            <person name="Verhelst B."/>
            <person name="Lin Y.-C."/>
            <person name="Bayer T."/>
            <person name="Collen J."/>
            <person name="Dattolo E."/>
            <person name="De Paoli E."/>
            <person name="Dittami S."/>
            <person name="Maumus F."/>
            <person name="Michel G."/>
            <person name="Kersting A."/>
            <person name="Lauritano C."/>
            <person name="Lohaus R."/>
            <person name="Toepel M."/>
            <person name="Tonon T."/>
            <person name="Vanneste K."/>
            <person name="Amirebrahimi M."/>
            <person name="Brakel J."/>
            <person name="Bostroem C."/>
            <person name="Chovatia M."/>
            <person name="Grimwood J."/>
            <person name="Jenkins J.W."/>
            <person name="Jueterbock A."/>
            <person name="Mraz A."/>
            <person name="Stam W.T."/>
            <person name="Tice H."/>
            <person name="Bornberg-Bauer E."/>
            <person name="Green P.J."/>
            <person name="Pearson G.A."/>
            <person name="Procaccini G."/>
            <person name="Duarte C.M."/>
            <person name="Schmutz J."/>
            <person name="Reusch T.B.H."/>
            <person name="Van de Peer Y."/>
        </authorList>
    </citation>
    <scope>NUCLEOTIDE SEQUENCE [LARGE SCALE GENOMIC DNA]</scope>
    <source>
        <strain evidence="6">cv. Finnish</strain>
    </source>
</reference>
<keyword evidence="2" id="KW-0175">Coiled coil</keyword>
<dbReference type="Gene3D" id="3.30.40.10">
    <property type="entry name" value="Zinc/RING finger domain, C3HC4 (zinc finger)"/>
    <property type="match status" value="1"/>
</dbReference>
<dbReference type="CDD" id="cd22249">
    <property type="entry name" value="UDM1_RNF168_RNF169-like"/>
    <property type="match status" value="1"/>
</dbReference>
<evidence type="ECO:0000256" key="2">
    <source>
        <dbReference type="SAM" id="Coils"/>
    </source>
</evidence>
<feature type="region of interest" description="Disordered" evidence="3">
    <location>
        <begin position="226"/>
        <end position="255"/>
    </location>
</feature>
<keyword evidence="6" id="KW-1185">Reference proteome</keyword>
<dbReference type="STRING" id="29655.A0A0K9PEV9"/>
<dbReference type="InterPro" id="IPR013083">
    <property type="entry name" value="Znf_RING/FYVE/PHD"/>
</dbReference>
<dbReference type="PANTHER" id="PTHR31315:SF1">
    <property type="entry name" value="PROTEIN SIP5"/>
    <property type="match status" value="1"/>
</dbReference>
<evidence type="ECO:0000259" key="4">
    <source>
        <dbReference type="PROSITE" id="PS50089"/>
    </source>
</evidence>
<protein>
    <recommendedName>
        <fullName evidence="4">RING-type domain-containing protein</fullName>
    </recommendedName>
</protein>
<evidence type="ECO:0000256" key="1">
    <source>
        <dbReference type="PROSITE-ProRule" id="PRU00175"/>
    </source>
</evidence>
<dbReference type="PANTHER" id="PTHR31315">
    <property type="entry name" value="PROTEIN SIP5"/>
    <property type="match status" value="1"/>
</dbReference>
<dbReference type="InterPro" id="IPR039301">
    <property type="entry name" value="Sip5/DA2"/>
</dbReference>
<dbReference type="OrthoDB" id="21471at2759"/>
<evidence type="ECO:0000256" key="3">
    <source>
        <dbReference type="SAM" id="MobiDB-lite"/>
    </source>
</evidence>
<evidence type="ECO:0000313" key="6">
    <source>
        <dbReference type="Proteomes" id="UP000036987"/>
    </source>
</evidence>
<feature type="coiled-coil region" evidence="2">
    <location>
        <begin position="129"/>
        <end position="156"/>
    </location>
</feature>
<gene>
    <name evidence="5" type="ORF">ZOSMA_289G00180</name>
</gene>
<feature type="domain" description="RING-type" evidence="4">
    <location>
        <begin position="61"/>
        <end position="104"/>
    </location>
</feature>
<dbReference type="Proteomes" id="UP000036987">
    <property type="component" value="Unassembled WGS sequence"/>
</dbReference>
<keyword evidence="1" id="KW-0479">Metal-binding</keyword>
<comment type="caution">
    <text evidence="5">The sequence shown here is derived from an EMBL/GenBank/DDBJ whole genome shotgun (WGS) entry which is preliminary data.</text>
</comment>
<organism evidence="5 6">
    <name type="scientific">Zostera marina</name>
    <name type="common">Eelgrass</name>
    <dbReference type="NCBI Taxonomy" id="29655"/>
    <lineage>
        <taxon>Eukaryota</taxon>
        <taxon>Viridiplantae</taxon>
        <taxon>Streptophyta</taxon>
        <taxon>Embryophyta</taxon>
        <taxon>Tracheophyta</taxon>
        <taxon>Spermatophyta</taxon>
        <taxon>Magnoliopsida</taxon>
        <taxon>Liliopsida</taxon>
        <taxon>Zosteraceae</taxon>
        <taxon>Zostera</taxon>
    </lineage>
</organism>